<dbReference type="PROSITE" id="PS50893">
    <property type="entry name" value="ABC_TRANSPORTER_2"/>
    <property type="match status" value="1"/>
</dbReference>
<dbReference type="GO" id="GO:0005524">
    <property type="term" value="F:ATP binding"/>
    <property type="evidence" value="ECO:0007669"/>
    <property type="project" value="UniProtKB-KW"/>
</dbReference>
<dbReference type="SMART" id="SM00382">
    <property type="entry name" value="AAA"/>
    <property type="match status" value="1"/>
</dbReference>
<gene>
    <name evidence="6" type="primary">ssuB</name>
    <name evidence="6" type="ORF">BN874_820002</name>
</gene>
<sequence length="275" mass="29580">MLITTITPLSDFCHSRIVLEMPTPSAVIPSPVSLLPLAVRLRAARLVYAGMTLFDRLDLELMGGSFTCLLGPSGIGKSSLLRLLAGLTPPGISGELHGGDGLPLTGRVAYMAQQDLLLPWLNVLDNVTLGSRLRGDRPDQQRALELLVRVGLADCALARPDTLSGGMRQRAALARTLMEDRPVVLMDEPFSGLDALTRLRLQAMAVELLTGRTVLLITHDPLEALRLGEHILVMNGRPATLHALPDLPGDPPRDPGDPAVQAAYRAILRRLEAVA</sequence>
<organism evidence="6 7">
    <name type="scientific">Candidatus Contendobacter odensis Run_B_J11</name>
    <dbReference type="NCBI Taxonomy" id="1400861"/>
    <lineage>
        <taxon>Bacteria</taxon>
        <taxon>Pseudomonadati</taxon>
        <taxon>Pseudomonadota</taxon>
        <taxon>Gammaproteobacteria</taxon>
        <taxon>Candidatus Competibacteraceae</taxon>
        <taxon>Candidatus Contendibacter</taxon>
    </lineage>
</organism>
<dbReference type="InterPro" id="IPR003593">
    <property type="entry name" value="AAA+_ATPase"/>
</dbReference>
<dbReference type="Gene3D" id="3.40.50.300">
    <property type="entry name" value="P-loop containing nucleotide triphosphate hydrolases"/>
    <property type="match status" value="1"/>
</dbReference>
<dbReference type="Proteomes" id="UP000019184">
    <property type="component" value="Unassembled WGS sequence"/>
</dbReference>
<dbReference type="EMBL" id="CBTK010000301">
    <property type="protein sequence ID" value="CDH47444.1"/>
    <property type="molecule type" value="Genomic_DNA"/>
</dbReference>
<evidence type="ECO:0000313" key="6">
    <source>
        <dbReference type="EMBL" id="CDH47444.1"/>
    </source>
</evidence>
<protein>
    <submittedName>
        <fullName evidence="6">Alkanesulfonate transporter subunit ATP-binding component of ABC superfamily</fullName>
    </submittedName>
</protein>
<comment type="similarity">
    <text evidence="1">Belongs to the ABC transporter superfamily.</text>
</comment>
<dbReference type="PANTHER" id="PTHR42788">
    <property type="entry name" value="TAURINE IMPORT ATP-BINDING PROTEIN-RELATED"/>
    <property type="match status" value="1"/>
</dbReference>
<evidence type="ECO:0000259" key="5">
    <source>
        <dbReference type="PROSITE" id="PS50893"/>
    </source>
</evidence>
<dbReference type="PANTHER" id="PTHR42788:SF19">
    <property type="entry name" value="ALIPHATIC SULFONATES IMPORT ATP-BINDING PROTEIN SSUB 2"/>
    <property type="match status" value="1"/>
</dbReference>
<evidence type="ECO:0000313" key="7">
    <source>
        <dbReference type="Proteomes" id="UP000019184"/>
    </source>
</evidence>
<feature type="domain" description="ABC transporter" evidence="5">
    <location>
        <begin position="39"/>
        <end position="261"/>
    </location>
</feature>
<accession>A0A7U7GFP3</accession>
<keyword evidence="2" id="KW-0813">Transport</keyword>
<dbReference type="InterPro" id="IPR017871">
    <property type="entry name" value="ABC_transporter-like_CS"/>
</dbReference>
<keyword evidence="4 6" id="KW-0067">ATP-binding</keyword>
<evidence type="ECO:0000256" key="4">
    <source>
        <dbReference type="ARBA" id="ARBA00022840"/>
    </source>
</evidence>
<evidence type="ECO:0000256" key="2">
    <source>
        <dbReference type="ARBA" id="ARBA00022448"/>
    </source>
</evidence>
<comment type="caution">
    <text evidence="6">The sequence shown here is derived from an EMBL/GenBank/DDBJ whole genome shotgun (WGS) entry which is preliminary data.</text>
</comment>
<dbReference type="Pfam" id="PF00005">
    <property type="entry name" value="ABC_tran"/>
    <property type="match status" value="1"/>
</dbReference>
<reference evidence="6 7" key="1">
    <citation type="journal article" date="2014" name="ISME J.">
        <title>Candidatus Competibacter-lineage genomes retrieved from metagenomes reveal functional metabolic diversity.</title>
        <authorList>
            <person name="McIlroy S.J."/>
            <person name="Albertsen M."/>
            <person name="Andresen E.K."/>
            <person name="Saunders A.M."/>
            <person name="Kristiansen R."/>
            <person name="Stokholm-Bjerregaard M."/>
            <person name="Nielsen K.L."/>
            <person name="Nielsen P.H."/>
        </authorList>
    </citation>
    <scope>NUCLEOTIDE SEQUENCE [LARGE SCALE GENOMIC DNA]</scope>
    <source>
        <strain evidence="6 7">Run_B_J11</strain>
    </source>
</reference>
<dbReference type="PROSITE" id="PS00211">
    <property type="entry name" value="ABC_TRANSPORTER_1"/>
    <property type="match status" value="1"/>
</dbReference>
<dbReference type="SUPFAM" id="SSF52540">
    <property type="entry name" value="P-loop containing nucleoside triphosphate hydrolases"/>
    <property type="match status" value="1"/>
</dbReference>
<dbReference type="GO" id="GO:0016887">
    <property type="term" value="F:ATP hydrolysis activity"/>
    <property type="evidence" value="ECO:0007669"/>
    <property type="project" value="InterPro"/>
</dbReference>
<proteinExistence type="inferred from homology"/>
<dbReference type="InterPro" id="IPR027417">
    <property type="entry name" value="P-loop_NTPase"/>
</dbReference>
<dbReference type="AlphaFoldDB" id="A0A7U7GFP3"/>
<evidence type="ECO:0000256" key="3">
    <source>
        <dbReference type="ARBA" id="ARBA00022741"/>
    </source>
</evidence>
<name>A0A7U7GFP3_9GAMM</name>
<keyword evidence="7" id="KW-1185">Reference proteome</keyword>
<evidence type="ECO:0000256" key="1">
    <source>
        <dbReference type="ARBA" id="ARBA00005417"/>
    </source>
</evidence>
<dbReference type="InterPro" id="IPR003439">
    <property type="entry name" value="ABC_transporter-like_ATP-bd"/>
</dbReference>
<dbReference type="InterPro" id="IPR050166">
    <property type="entry name" value="ABC_transporter_ATP-bind"/>
</dbReference>
<keyword evidence="3" id="KW-0547">Nucleotide-binding</keyword>